<name>A0ABV5ZT57_9PSEU</name>
<reference evidence="2 3" key="1">
    <citation type="submission" date="2024-09" db="EMBL/GenBank/DDBJ databases">
        <authorList>
            <person name="Sun Q."/>
            <person name="Mori K."/>
        </authorList>
    </citation>
    <scope>NUCLEOTIDE SEQUENCE [LARGE SCALE GENOMIC DNA]</scope>
    <source>
        <strain evidence="2 3">TBRC 7907</strain>
    </source>
</reference>
<gene>
    <name evidence="2" type="ORF">ACFFQA_08985</name>
</gene>
<feature type="chain" id="PRO_5047184169" description="SH3 domain-containing protein" evidence="1">
    <location>
        <begin position="18"/>
        <end position="121"/>
    </location>
</feature>
<accession>A0ABV5ZT57</accession>
<evidence type="ECO:0000313" key="2">
    <source>
        <dbReference type="EMBL" id="MFB9904073.1"/>
    </source>
</evidence>
<keyword evidence="3" id="KW-1185">Reference proteome</keyword>
<protein>
    <recommendedName>
        <fullName evidence="4">SH3 domain-containing protein</fullName>
    </recommendedName>
</protein>
<dbReference type="Proteomes" id="UP001589693">
    <property type="component" value="Unassembled WGS sequence"/>
</dbReference>
<proteinExistence type="predicted"/>
<sequence length="121" mass="12956">MGATVVSLGLLVPSAQAAPAAAQDCAATHTVHGKVKASHTAVIRPKPVKSEANGLGQINKGDTVTLVNGNWDEPTKKCTYFVRNGEKNEVCSPGDPTTWYHTVWVERYKRIGYVPAACHRG</sequence>
<keyword evidence="1" id="KW-0732">Signal</keyword>
<comment type="caution">
    <text evidence="2">The sequence shown here is derived from an EMBL/GenBank/DDBJ whole genome shotgun (WGS) entry which is preliminary data.</text>
</comment>
<evidence type="ECO:0000313" key="3">
    <source>
        <dbReference type="Proteomes" id="UP001589693"/>
    </source>
</evidence>
<dbReference type="RefSeq" id="WP_377851233.1">
    <property type="nucleotide sequence ID" value="NZ_JBHLZU010000007.1"/>
</dbReference>
<evidence type="ECO:0000256" key="1">
    <source>
        <dbReference type="SAM" id="SignalP"/>
    </source>
</evidence>
<evidence type="ECO:0008006" key="4">
    <source>
        <dbReference type="Google" id="ProtNLM"/>
    </source>
</evidence>
<feature type="signal peptide" evidence="1">
    <location>
        <begin position="1"/>
        <end position="17"/>
    </location>
</feature>
<dbReference type="EMBL" id="JBHLZU010000007">
    <property type="protein sequence ID" value="MFB9904073.1"/>
    <property type="molecule type" value="Genomic_DNA"/>
</dbReference>
<organism evidence="2 3">
    <name type="scientific">Allokutzneria oryzae</name>
    <dbReference type="NCBI Taxonomy" id="1378989"/>
    <lineage>
        <taxon>Bacteria</taxon>
        <taxon>Bacillati</taxon>
        <taxon>Actinomycetota</taxon>
        <taxon>Actinomycetes</taxon>
        <taxon>Pseudonocardiales</taxon>
        <taxon>Pseudonocardiaceae</taxon>
        <taxon>Allokutzneria</taxon>
    </lineage>
</organism>